<organism evidence="5 6">
    <name type="scientific">Penicillium angulare</name>
    <dbReference type="NCBI Taxonomy" id="116970"/>
    <lineage>
        <taxon>Eukaryota</taxon>
        <taxon>Fungi</taxon>
        <taxon>Dikarya</taxon>
        <taxon>Ascomycota</taxon>
        <taxon>Pezizomycotina</taxon>
        <taxon>Eurotiomycetes</taxon>
        <taxon>Eurotiomycetidae</taxon>
        <taxon>Eurotiales</taxon>
        <taxon>Aspergillaceae</taxon>
        <taxon>Penicillium</taxon>
    </lineage>
</organism>
<evidence type="ECO:0008006" key="7">
    <source>
        <dbReference type="Google" id="ProtNLM"/>
    </source>
</evidence>
<protein>
    <recommendedName>
        <fullName evidence="7">F-box domain-containing protein</fullName>
    </recommendedName>
</protein>
<feature type="repeat" description="ANK" evidence="3">
    <location>
        <begin position="81"/>
        <end position="103"/>
    </location>
</feature>
<dbReference type="Proteomes" id="UP001149165">
    <property type="component" value="Unassembled WGS sequence"/>
</dbReference>
<dbReference type="PROSITE" id="PS50297">
    <property type="entry name" value="ANK_REP_REGION"/>
    <property type="match status" value="3"/>
</dbReference>
<feature type="repeat" description="ANK" evidence="3">
    <location>
        <begin position="115"/>
        <end position="139"/>
    </location>
</feature>
<dbReference type="AlphaFoldDB" id="A0A9W9KKU9"/>
<evidence type="ECO:0000256" key="2">
    <source>
        <dbReference type="ARBA" id="ARBA00023043"/>
    </source>
</evidence>
<dbReference type="SMART" id="SM00248">
    <property type="entry name" value="ANK"/>
    <property type="match status" value="7"/>
</dbReference>
<feature type="repeat" description="ANK" evidence="3">
    <location>
        <begin position="185"/>
        <end position="209"/>
    </location>
</feature>
<dbReference type="InterPro" id="IPR002110">
    <property type="entry name" value="Ankyrin_rpt"/>
</dbReference>
<keyword evidence="2 3" id="KW-0040">ANK repeat</keyword>
<dbReference type="PROSITE" id="PS50088">
    <property type="entry name" value="ANK_REPEAT"/>
    <property type="match status" value="3"/>
</dbReference>
<name>A0A9W9KKU9_9EURO</name>
<reference evidence="5" key="1">
    <citation type="submission" date="2022-11" db="EMBL/GenBank/DDBJ databases">
        <authorList>
            <person name="Petersen C."/>
        </authorList>
    </citation>
    <scope>NUCLEOTIDE SEQUENCE</scope>
    <source>
        <strain evidence="5">IBT 30069</strain>
    </source>
</reference>
<evidence type="ECO:0000256" key="3">
    <source>
        <dbReference type="PROSITE-ProRule" id="PRU00023"/>
    </source>
</evidence>
<dbReference type="EMBL" id="JAPQKH010000003">
    <property type="protein sequence ID" value="KAJ5109082.1"/>
    <property type="molecule type" value="Genomic_DNA"/>
</dbReference>
<dbReference type="OrthoDB" id="426293at2759"/>
<dbReference type="PANTHER" id="PTHR24198:SF165">
    <property type="entry name" value="ANKYRIN REPEAT-CONTAINING PROTEIN-RELATED"/>
    <property type="match status" value="1"/>
</dbReference>
<accession>A0A9W9KKU9</accession>
<dbReference type="Pfam" id="PF12796">
    <property type="entry name" value="Ank_2"/>
    <property type="match status" value="1"/>
</dbReference>
<feature type="chain" id="PRO_5040720048" description="F-box domain-containing protein" evidence="4">
    <location>
        <begin position="22"/>
        <end position="357"/>
    </location>
</feature>
<reference evidence="5" key="2">
    <citation type="journal article" date="2023" name="IMA Fungus">
        <title>Comparative genomic study of the Penicillium genus elucidates a diverse pangenome and 15 lateral gene transfer events.</title>
        <authorList>
            <person name="Petersen C."/>
            <person name="Sorensen T."/>
            <person name="Nielsen M.R."/>
            <person name="Sondergaard T.E."/>
            <person name="Sorensen J.L."/>
            <person name="Fitzpatrick D.A."/>
            <person name="Frisvad J.C."/>
            <person name="Nielsen K.L."/>
        </authorList>
    </citation>
    <scope>NUCLEOTIDE SEQUENCE</scope>
    <source>
        <strain evidence="5">IBT 30069</strain>
    </source>
</reference>
<keyword evidence="1" id="KW-0677">Repeat</keyword>
<evidence type="ECO:0000313" key="6">
    <source>
        <dbReference type="Proteomes" id="UP001149165"/>
    </source>
</evidence>
<comment type="caution">
    <text evidence="5">The sequence shown here is derived from an EMBL/GenBank/DDBJ whole genome shotgun (WGS) entry which is preliminary data.</text>
</comment>
<gene>
    <name evidence="5" type="ORF">N7456_005757</name>
</gene>
<sequence>MYLHHLPPELLLLLATFLARQRDINSLPQVNRRLYYLISPYLYKQDARGSNIALFWGSKYGNEHTVRKCLQAGANVQAIDRGRTPLFLAAEHGNETIVKLLLETDGIDPDWRRWDDRTPLSSAAEHGHAEAVKLLLSTGQVDVDSKDINLWTPLHWAADSESKYEAVVKILLEVGRADVDSEDYFRNTPLLLASYKGHQDIVKMMLETGEVDIHSGPFDGWLGLHTTALSGYMIVQERLSQFGLGDVTASLGDSEKWTIHSLAILDACQAIPKLVLEKEEYERVTYPKERALCLAAKYGRRAMVRLLLETGQMGVDPNDTSRYIPLAQVKKYGYETMFILLFGGFLLEDSESMDRKW</sequence>
<dbReference type="Gene3D" id="1.25.40.20">
    <property type="entry name" value="Ankyrin repeat-containing domain"/>
    <property type="match status" value="2"/>
</dbReference>
<dbReference type="PANTHER" id="PTHR24198">
    <property type="entry name" value="ANKYRIN REPEAT AND PROTEIN KINASE DOMAIN-CONTAINING PROTEIN"/>
    <property type="match status" value="1"/>
</dbReference>
<proteinExistence type="predicted"/>
<evidence type="ECO:0000313" key="5">
    <source>
        <dbReference type="EMBL" id="KAJ5109082.1"/>
    </source>
</evidence>
<dbReference type="InterPro" id="IPR036770">
    <property type="entry name" value="Ankyrin_rpt-contain_sf"/>
</dbReference>
<keyword evidence="6" id="KW-1185">Reference proteome</keyword>
<evidence type="ECO:0000256" key="4">
    <source>
        <dbReference type="SAM" id="SignalP"/>
    </source>
</evidence>
<dbReference type="SUPFAM" id="SSF48403">
    <property type="entry name" value="Ankyrin repeat"/>
    <property type="match status" value="1"/>
</dbReference>
<evidence type="ECO:0000256" key="1">
    <source>
        <dbReference type="ARBA" id="ARBA00022737"/>
    </source>
</evidence>
<dbReference type="Pfam" id="PF00023">
    <property type="entry name" value="Ank"/>
    <property type="match status" value="2"/>
</dbReference>
<feature type="signal peptide" evidence="4">
    <location>
        <begin position="1"/>
        <end position="21"/>
    </location>
</feature>
<keyword evidence="4" id="KW-0732">Signal</keyword>